<protein>
    <submittedName>
        <fullName evidence="2">Ankyrin repeat domain-containing protein 35</fullName>
    </submittedName>
</protein>
<proteinExistence type="predicted"/>
<keyword evidence="1" id="KW-0175">Coiled coil</keyword>
<evidence type="ECO:0000313" key="3">
    <source>
        <dbReference type="Proteomes" id="UP001266305"/>
    </source>
</evidence>
<feature type="coiled-coil region" evidence="1">
    <location>
        <begin position="15"/>
        <end position="49"/>
    </location>
</feature>
<evidence type="ECO:0000256" key="1">
    <source>
        <dbReference type="SAM" id="Coils"/>
    </source>
</evidence>
<organism evidence="2 3">
    <name type="scientific">Saguinus oedipus</name>
    <name type="common">Cotton-top tamarin</name>
    <name type="synonym">Oedipomidas oedipus</name>
    <dbReference type="NCBI Taxonomy" id="9490"/>
    <lineage>
        <taxon>Eukaryota</taxon>
        <taxon>Metazoa</taxon>
        <taxon>Chordata</taxon>
        <taxon>Craniata</taxon>
        <taxon>Vertebrata</taxon>
        <taxon>Euteleostomi</taxon>
        <taxon>Mammalia</taxon>
        <taxon>Eutheria</taxon>
        <taxon>Euarchontoglires</taxon>
        <taxon>Primates</taxon>
        <taxon>Haplorrhini</taxon>
        <taxon>Platyrrhini</taxon>
        <taxon>Cebidae</taxon>
        <taxon>Callitrichinae</taxon>
        <taxon>Saguinus</taxon>
    </lineage>
</organism>
<accession>A0ABQ9THI0</accession>
<reference evidence="2 3" key="1">
    <citation type="submission" date="2023-05" db="EMBL/GenBank/DDBJ databases">
        <title>B98-5 Cell Line De Novo Hybrid Assembly: An Optical Mapping Approach.</title>
        <authorList>
            <person name="Kananen K."/>
            <person name="Auerbach J.A."/>
            <person name="Kautto E."/>
            <person name="Blachly J.S."/>
        </authorList>
    </citation>
    <scope>NUCLEOTIDE SEQUENCE [LARGE SCALE GENOMIC DNA]</scope>
    <source>
        <strain evidence="2">B95-8</strain>
        <tissue evidence="2">Cell line</tissue>
    </source>
</reference>
<comment type="caution">
    <text evidence="2">The sequence shown here is derived from an EMBL/GenBank/DDBJ whole genome shotgun (WGS) entry which is preliminary data.</text>
</comment>
<dbReference type="Proteomes" id="UP001266305">
    <property type="component" value="Unassembled WGS sequence"/>
</dbReference>
<keyword evidence="3" id="KW-1185">Reference proteome</keyword>
<evidence type="ECO:0000313" key="2">
    <source>
        <dbReference type="EMBL" id="KAK2084156.1"/>
    </source>
</evidence>
<sequence length="93" mass="10822">MKFGTQIQKRRAHGCRQCSAIIKELLKKLEQLSEEVLAIRGENARLALQLQDSQKNHEEIISTYRNHLLNAARGCMEQDVYNILQRILSMQEE</sequence>
<gene>
    <name evidence="2" type="primary">ANKRD35_1</name>
    <name evidence="2" type="ORF">P7K49_037189</name>
</gene>
<dbReference type="EMBL" id="JASSZA010000022">
    <property type="protein sequence ID" value="KAK2084156.1"/>
    <property type="molecule type" value="Genomic_DNA"/>
</dbReference>
<name>A0ABQ9THI0_SAGOE</name>